<protein>
    <recommendedName>
        <fullName evidence="3">DUF7042 domain-containing protein</fullName>
    </recommendedName>
</protein>
<feature type="transmembrane region" description="Helical" evidence="2">
    <location>
        <begin position="489"/>
        <end position="514"/>
    </location>
</feature>
<reference evidence="4" key="1">
    <citation type="submission" date="2020-05" db="UniProtKB">
        <authorList>
            <consortium name="EnsemblMetazoa"/>
        </authorList>
    </citation>
    <scope>IDENTIFICATION</scope>
    <source>
        <strain evidence="4">BB02</strain>
    </source>
</reference>
<evidence type="ECO:0000313" key="4">
    <source>
        <dbReference type="EnsemblMetazoa" id="BGLB016587-PA"/>
    </source>
</evidence>
<dbReference type="OrthoDB" id="10684075at2759"/>
<feature type="region of interest" description="Disordered" evidence="1">
    <location>
        <begin position="824"/>
        <end position="867"/>
    </location>
</feature>
<dbReference type="InterPro" id="IPR055470">
    <property type="entry name" value="DUF7042"/>
</dbReference>
<evidence type="ECO:0000256" key="2">
    <source>
        <dbReference type="SAM" id="Phobius"/>
    </source>
</evidence>
<feature type="domain" description="DUF7042" evidence="3">
    <location>
        <begin position="104"/>
        <end position="198"/>
    </location>
</feature>
<sequence length="1099" mass="123820">MMSDMITAESLTGRIFTCLYLYKMTSTKFLMYQGPTEEKGLPYYDYVKVALVPKNLTVDQLCDLDESAFPPSRHNLLIRNDSLDSSKTTCPAELLGHYRELDFNTTIDVCSDRKQMTFDTKDCSLDTFFFAGNVTLLCLASLSLGETTYLTVYREYDNAEGYWNSSFLCMAVIINDTTVYIRHTPRDCRGLDTPAQDAADLVLETLDLCPIECSFSTSLFGSWVSNRKGDLLITNDTLTGFEPYGVECNATECSHLPTEFKCFLKSGTKYLIRSLRTTLSSNTVRIYVCIDFTKISKYKVIYHQAHPTKDPFLQDYLTYLNAAQSVDSIQDVCEFNATYDVALHSVLLSKEKMLEASEKCPEVFHSINRVDSVTCPYQMKSCDHETFIQITEDNCDTKPMYSESGQLSCIYDVASGSDHYLTLLNMDKAVDNNYTFLFTCIAYRLVNQKTWFLSDSPMACQPGQITDETQSLYNVSIIDSCPLAAEQTWIIALAVVIVAIVLATVLFLIVWFLCGGRDRCPGHRDKPSLTLTEAEKQFYGQKWSSAGSSRGGEGHYNISFEDVFSTQKDGRTQGQCYEGQRQRRSLGKSRRGFFGNDGEADTSELTEDTEGITHDGRSTAETQALEYEQFTQDLNELKCSGESNGLQRESTLISLPQDKTVGVLSDDGFHEDVDGEVDTSTEKMDEDKIHATRQEHAQNHRKSRTKGDDQDMVNSETSEIDMSISQDVTWSASKPRNVLGVSKNAGYIRKHRKYPGRTLLTSLSGQTLRHHAVGHNKTLVTAHHGLELQDTPFYSEYHDYTTLRSQMVRDGFWDDQNDYFSTLNRLNERDHTSAKEQKSAKEQTSAKEQEQTSCQTENKTNVASSRRITSKSIQALAGVNSEDNNMHLDEKQTENLQQFASEGKYDQFSLFVTEKIIEIHNSLMMPQSLAAEQTWIIALAVVIVAIVLAIGLFLIVWFLCGGRDRCPGYRDKPSLTLTEAEKQFYGQKWSSAGSSRGGEGHYNISFEDVFSTQKDGRTQGQCYEGQRQRRSLGKSRRGLFGNDGETDTSELTEDTEGITHDGRSTAETQALEYEQFTQDLNELKCSGLQRESTLISLPQ</sequence>
<keyword evidence="2" id="KW-1133">Transmembrane helix</keyword>
<feature type="compositionally biased region" description="Acidic residues" evidence="1">
    <location>
        <begin position="1044"/>
        <end position="1056"/>
    </location>
</feature>
<dbReference type="Pfam" id="PF23069">
    <property type="entry name" value="DUF7042"/>
    <property type="match status" value="1"/>
</dbReference>
<feature type="transmembrane region" description="Helical" evidence="2">
    <location>
        <begin position="934"/>
        <end position="959"/>
    </location>
</feature>
<feature type="compositionally biased region" description="Acidic residues" evidence="1">
    <location>
        <begin position="598"/>
        <end position="610"/>
    </location>
</feature>
<feature type="region of interest" description="Disordered" evidence="1">
    <location>
        <begin position="1015"/>
        <end position="1063"/>
    </location>
</feature>
<dbReference type="VEuPathDB" id="VectorBase:BGLAX_050367"/>
<feature type="compositionally biased region" description="Basic and acidic residues" evidence="1">
    <location>
        <begin position="826"/>
        <end position="850"/>
    </location>
</feature>
<keyword evidence="2" id="KW-0812">Transmembrane</keyword>
<feature type="compositionally biased region" description="Basic and acidic residues" evidence="1">
    <location>
        <begin position="680"/>
        <end position="698"/>
    </location>
</feature>
<gene>
    <name evidence="4" type="primary">106067107</name>
</gene>
<dbReference type="AlphaFoldDB" id="A0A2C9K906"/>
<proteinExistence type="predicted"/>
<evidence type="ECO:0000313" key="5">
    <source>
        <dbReference type="Proteomes" id="UP000076420"/>
    </source>
</evidence>
<keyword evidence="2" id="KW-0472">Membrane</keyword>
<dbReference type="VEuPathDB" id="VectorBase:BGLAX_029401"/>
<feature type="compositionally biased region" description="Basic residues" evidence="1">
    <location>
        <begin position="582"/>
        <end position="591"/>
    </location>
</feature>
<name>A0A2C9K906_BIOGL</name>
<evidence type="ECO:0000256" key="1">
    <source>
        <dbReference type="SAM" id="MobiDB-lite"/>
    </source>
</evidence>
<accession>A0A2C9K906</accession>
<dbReference type="KEGG" id="bgt:106067107"/>
<feature type="region of interest" description="Disordered" evidence="1">
    <location>
        <begin position="569"/>
        <end position="617"/>
    </location>
</feature>
<dbReference type="Proteomes" id="UP000076420">
    <property type="component" value="Unassembled WGS sequence"/>
</dbReference>
<feature type="compositionally biased region" description="Polar residues" evidence="1">
    <location>
        <begin position="851"/>
        <end position="867"/>
    </location>
</feature>
<evidence type="ECO:0000259" key="3">
    <source>
        <dbReference type="Pfam" id="PF23069"/>
    </source>
</evidence>
<dbReference type="VEuPathDB" id="VectorBase:BGLB016587"/>
<feature type="compositionally biased region" description="Basic residues" evidence="1">
    <location>
        <begin position="1028"/>
        <end position="1037"/>
    </location>
</feature>
<dbReference type="EnsemblMetazoa" id="BGLB016587-RA">
    <property type="protein sequence ID" value="BGLB016587-PA"/>
    <property type="gene ID" value="BGLB016587"/>
</dbReference>
<feature type="region of interest" description="Disordered" evidence="1">
    <location>
        <begin position="663"/>
        <end position="712"/>
    </location>
</feature>
<organism evidence="4 5">
    <name type="scientific">Biomphalaria glabrata</name>
    <name type="common">Bloodfluke planorb</name>
    <name type="synonym">Freshwater snail</name>
    <dbReference type="NCBI Taxonomy" id="6526"/>
    <lineage>
        <taxon>Eukaryota</taxon>
        <taxon>Metazoa</taxon>
        <taxon>Spiralia</taxon>
        <taxon>Lophotrochozoa</taxon>
        <taxon>Mollusca</taxon>
        <taxon>Gastropoda</taxon>
        <taxon>Heterobranchia</taxon>
        <taxon>Euthyneura</taxon>
        <taxon>Panpulmonata</taxon>
        <taxon>Hygrophila</taxon>
        <taxon>Lymnaeoidea</taxon>
        <taxon>Planorbidae</taxon>
        <taxon>Biomphalaria</taxon>
    </lineage>
</organism>